<evidence type="ECO:0000313" key="1">
    <source>
        <dbReference type="EMBL" id="UYM15103.1"/>
    </source>
</evidence>
<dbReference type="Gene3D" id="3.90.210.10">
    <property type="entry name" value="Heat-Labile Enterotoxin, subunit A"/>
    <property type="match status" value="1"/>
</dbReference>
<reference evidence="1" key="1">
    <citation type="submission" date="2022-10" db="EMBL/GenBank/DDBJ databases">
        <title>Completed Genome Sequence of two octocoral isolated bacterium, Endozoicomonas euniceicola EF212T and Endozoicomonas gorgoniicola PS125T.</title>
        <authorList>
            <person name="Chiou Y.-J."/>
            <person name="Chen Y.-H."/>
        </authorList>
    </citation>
    <scope>NUCLEOTIDE SEQUENCE</scope>
    <source>
        <strain evidence="1">EF212</strain>
    </source>
</reference>
<protein>
    <submittedName>
        <fullName evidence="1">Uncharacterized protein</fullName>
    </submittedName>
</protein>
<proteinExistence type="predicted"/>
<evidence type="ECO:0000313" key="2">
    <source>
        <dbReference type="Proteomes" id="UP001163255"/>
    </source>
</evidence>
<dbReference type="RefSeq" id="WP_262596960.1">
    <property type="nucleotide sequence ID" value="NZ_CP103300.1"/>
</dbReference>
<organism evidence="1 2">
    <name type="scientific">Endozoicomonas euniceicola</name>
    <dbReference type="NCBI Taxonomy" id="1234143"/>
    <lineage>
        <taxon>Bacteria</taxon>
        <taxon>Pseudomonadati</taxon>
        <taxon>Pseudomonadota</taxon>
        <taxon>Gammaproteobacteria</taxon>
        <taxon>Oceanospirillales</taxon>
        <taxon>Endozoicomonadaceae</taxon>
        <taxon>Endozoicomonas</taxon>
    </lineage>
</organism>
<name>A0ABY6GSQ0_9GAMM</name>
<accession>A0ABY6GSQ0</accession>
<keyword evidence="2" id="KW-1185">Reference proteome</keyword>
<dbReference type="PROSITE" id="PS51257">
    <property type="entry name" value="PROKAR_LIPOPROTEIN"/>
    <property type="match status" value="1"/>
</dbReference>
<sequence length="244" mass="27332">MLTESRLFDRNNLLCLDNPSNFQNTMNVTGACYVPSNWATDLGNEGVLVTHKPSYFSGYVFRGDLRRPTEILESGFNIAAPVIRGRDLDRVMSGAMRGGYTGHYGVSTSICISATTRYATGNYFFYNVHFVAFDGYIYLIDAVHFKGFAIPSPRPDNPIAIRFPHLREIYEVNFPHLIPNFKIVGIVYLPGHGLGPWPDYPSKLSLAVNPYYSASFVYGHQKTGMEAAKVVADRFNVMHGWVVV</sequence>
<dbReference type="SUPFAM" id="SSF56399">
    <property type="entry name" value="ADP-ribosylation"/>
    <property type="match status" value="1"/>
</dbReference>
<dbReference type="Proteomes" id="UP001163255">
    <property type="component" value="Chromosome"/>
</dbReference>
<dbReference type="EMBL" id="CP103300">
    <property type="protein sequence ID" value="UYM15103.1"/>
    <property type="molecule type" value="Genomic_DNA"/>
</dbReference>
<gene>
    <name evidence="1" type="ORF">NX720_19870</name>
</gene>